<evidence type="ECO:0000313" key="3">
    <source>
        <dbReference type="Proteomes" id="UP001579974"/>
    </source>
</evidence>
<proteinExistence type="predicted"/>
<dbReference type="EMBL" id="JBDXSU010000002">
    <property type="protein sequence ID" value="MFB5189355.1"/>
    <property type="molecule type" value="Genomic_DNA"/>
</dbReference>
<dbReference type="EC" id="6.5.1.1" evidence="2"/>
<feature type="domain" description="DNA ligase D polymerase" evidence="1">
    <location>
        <begin position="29"/>
        <end position="276"/>
    </location>
</feature>
<dbReference type="InterPro" id="IPR052171">
    <property type="entry name" value="NHEJ_LigD"/>
</dbReference>
<dbReference type="InterPro" id="IPR014145">
    <property type="entry name" value="LigD_pol_dom"/>
</dbReference>
<dbReference type="PANTHER" id="PTHR42705:SF3">
    <property type="entry name" value="ATP-DEPENDENT DNA LIGASE"/>
    <property type="match status" value="1"/>
</dbReference>
<name>A0ABV5AAT6_9BACL</name>
<dbReference type="Pfam" id="PF21686">
    <property type="entry name" value="LigD_Prim-Pol"/>
    <property type="match status" value="1"/>
</dbReference>
<dbReference type="NCBIfam" id="TIGR02778">
    <property type="entry name" value="ligD_pol"/>
    <property type="match status" value="1"/>
</dbReference>
<dbReference type="CDD" id="cd04861">
    <property type="entry name" value="LigD_Pol_like"/>
    <property type="match status" value="1"/>
</dbReference>
<evidence type="ECO:0000313" key="2">
    <source>
        <dbReference type="EMBL" id="MFB5189355.1"/>
    </source>
</evidence>
<organism evidence="2 3">
    <name type="scientific">Alicyclobacillus fastidiosus</name>
    <dbReference type="NCBI Taxonomy" id="392011"/>
    <lineage>
        <taxon>Bacteria</taxon>
        <taxon>Bacillati</taxon>
        <taxon>Bacillota</taxon>
        <taxon>Bacilli</taxon>
        <taxon>Bacillales</taxon>
        <taxon>Alicyclobacillaceae</taxon>
        <taxon>Alicyclobacillus</taxon>
    </lineage>
</organism>
<accession>A0ABV5AAT6</accession>
<dbReference type="RefSeq" id="WP_275476755.1">
    <property type="nucleotide sequence ID" value="NZ_CP162940.1"/>
</dbReference>
<dbReference type="Gene3D" id="3.90.920.10">
    <property type="entry name" value="DNA primase, PRIM domain"/>
    <property type="match status" value="1"/>
</dbReference>
<dbReference type="Proteomes" id="UP001579974">
    <property type="component" value="Unassembled WGS sequence"/>
</dbReference>
<keyword evidence="3" id="KW-1185">Reference proteome</keyword>
<dbReference type="GO" id="GO:0003910">
    <property type="term" value="F:DNA ligase (ATP) activity"/>
    <property type="evidence" value="ECO:0007669"/>
    <property type="project" value="UniProtKB-EC"/>
</dbReference>
<gene>
    <name evidence="2" type="primary">ligD</name>
    <name evidence="2" type="ORF">KKP3000_002362</name>
</gene>
<keyword evidence="2" id="KW-0436">Ligase</keyword>
<comment type="caution">
    <text evidence="2">The sequence shown here is derived from an EMBL/GenBank/DDBJ whole genome shotgun (WGS) entry which is preliminary data.</text>
</comment>
<evidence type="ECO:0000259" key="1">
    <source>
        <dbReference type="Pfam" id="PF21686"/>
    </source>
</evidence>
<reference evidence="2 3" key="1">
    <citation type="journal article" date="2024" name="Int. J. Mol. Sci.">
        <title>Exploration of Alicyclobacillus spp. Genome in Search of Antibiotic Resistance.</title>
        <authorList>
            <person name="Bucka-Kolendo J."/>
            <person name="Kiousi D.E."/>
            <person name="Dekowska A."/>
            <person name="Mikolajczuk-Szczyrba A."/>
            <person name="Karadedos D.M."/>
            <person name="Michael P."/>
            <person name="Galanis A."/>
            <person name="Sokolowska B."/>
        </authorList>
    </citation>
    <scope>NUCLEOTIDE SEQUENCE [LARGE SCALE GENOMIC DNA]</scope>
    <source>
        <strain evidence="2 3">KKP 3000</strain>
    </source>
</reference>
<sequence>MAQDLVLQAEVPVRVTHPEKLLFPDPPTTKLAYLTYVAQMAHVILPHLRNRRVTLVRCPNGTRDHRFYQRHVLTGAPEWIPSVPGEEQKPEIVIPDVATLLYYANLGAIEFHSALAHVDETSASVLSFDLDPSTEDFERLRTVALHLHDVLDDLGLISLVKTSGKRGLQVFIPLSVAIPFSHTRKLVHFVGQYMERRWPTLVTTARLVKDRGDKVYIDVPQHGATKTLICVYSVRATDDARVSTPITWEELRAGCHPTDFTIRTVPSRVKQLGDLFEPERRCDIRELVEKITQHS</sequence>
<dbReference type="PANTHER" id="PTHR42705">
    <property type="entry name" value="BIFUNCTIONAL NON-HOMOLOGOUS END JOINING PROTEIN LIGD"/>
    <property type="match status" value="1"/>
</dbReference>
<protein>
    <submittedName>
        <fullName evidence="2">Non-homologous end-joining DNA ligase</fullName>
        <ecNumber evidence="2">6.5.1.1</ecNumber>
    </submittedName>
</protein>